<dbReference type="FunFam" id="1.10.510.10:FF:000407">
    <property type="entry name" value="Non-specific serine/threonine protein kinase"/>
    <property type="match status" value="1"/>
</dbReference>
<keyword evidence="16" id="KW-1185">Reference proteome</keyword>
<evidence type="ECO:0000256" key="5">
    <source>
        <dbReference type="ARBA" id="ARBA00022741"/>
    </source>
</evidence>
<evidence type="ECO:0000259" key="13">
    <source>
        <dbReference type="PROSITE" id="PS50030"/>
    </source>
</evidence>
<keyword evidence="5 10" id="KW-0547">Nucleotide-binding</keyword>
<evidence type="ECO:0000313" key="15">
    <source>
        <dbReference type="EMBL" id="KMZ64769.1"/>
    </source>
</evidence>
<evidence type="ECO:0000256" key="6">
    <source>
        <dbReference type="ARBA" id="ARBA00022777"/>
    </source>
</evidence>
<keyword evidence="4" id="KW-0808">Transferase</keyword>
<dbReference type="FunFam" id="3.30.200.20:FF:000042">
    <property type="entry name" value="Aurora kinase A"/>
    <property type="match status" value="1"/>
</dbReference>
<keyword evidence="6 15" id="KW-0418">Kinase</keyword>
<dbReference type="STRING" id="29655.A0A0K9P6Z9"/>
<dbReference type="GO" id="GO:0106310">
    <property type="term" value="F:protein serine kinase activity"/>
    <property type="evidence" value="ECO:0007669"/>
    <property type="project" value="RHEA"/>
</dbReference>
<keyword evidence="7 10" id="KW-0067">ATP-binding</keyword>
<dbReference type="InterPro" id="IPR008271">
    <property type="entry name" value="Ser/Thr_kinase_AS"/>
</dbReference>
<comment type="caution">
    <text evidence="15">The sequence shown here is derived from an EMBL/GenBank/DDBJ whole genome shotgun (WGS) entry which is preliminary data.</text>
</comment>
<evidence type="ECO:0000256" key="7">
    <source>
        <dbReference type="ARBA" id="ARBA00022840"/>
    </source>
</evidence>
<evidence type="ECO:0000256" key="10">
    <source>
        <dbReference type="PROSITE-ProRule" id="PRU10141"/>
    </source>
</evidence>
<evidence type="ECO:0000256" key="9">
    <source>
        <dbReference type="ARBA" id="ARBA00048679"/>
    </source>
</evidence>
<proteinExistence type="inferred from homology"/>
<dbReference type="EC" id="2.7.11.1" evidence="2"/>
<dbReference type="InterPro" id="IPR001772">
    <property type="entry name" value="KA1_dom"/>
</dbReference>
<comment type="catalytic activity">
    <reaction evidence="9">
        <text>L-seryl-[protein] + ATP = O-phospho-L-seryl-[protein] + ADP + H(+)</text>
        <dbReference type="Rhea" id="RHEA:17989"/>
        <dbReference type="Rhea" id="RHEA-COMP:9863"/>
        <dbReference type="Rhea" id="RHEA-COMP:11604"/>
        <dbReference type="ChEBI" id="CHEBI:15378"/>
        <dbReference type="ChEBI" id="CHEBI:29999"/>
        <dbReference type="ChEBI" id="CHEBI:30616"/>
        <dbReference type="ChEBI" id="CHEBI:83421"/>
        <dbReference type="ChEBI" id="CHEBI:456216"/>
        <dbReference type="EC" id="2.7.11.1"/>
    </reaction>
</comment>
<dbReference type="SUPFAM" id="SSF56112">
    <property type="entry name" value="Protein kinase-like (PK-like)"/>
    <property type="match status" value="1"/>
</dbReference>
<organism evidence="15 16">
    <name type="scientific">Zostera marina</name>
    <name type="common">Eelgrass</name>
    <dbReference type="NCBI Taxonomy" id="29655"/>
    <lineage>
        <taxon>Eukaryota</taxon>
        <taxon>Viridiplantae</taxon>
        <taxon>Streptophyta</taxon>
        <taxon>Embryophyta</taxon>
        <taxon>Tracheophyta</taxon>
        <taxon>Spermatophyta</taxon>
        <taxon>Magnoliopsida</taxon>
        <taxon>Liliopsida</taxon>
        <taxon>Zosteraceae</taxon>
        <taxon>Zostera</taxon>
    </lineage>
</organism>
<dbReference type="PROSITE" id="PS50032">
    <property type="entry name" value="KA1"/>
    <property type="match status" value="1"/>
</dbReference>
<name>A0A0K9P6Z9_ZOSMR</name>
<feature type="domain" description="Protein kinase" evidence="12">
    <location>
        <begin position="16"/>
        <end position="271"/>
    </location>
</feature>
<dbReference type="Gene3D" id="3.30.310.80">
    <property type="entry name" value="Kinase associated domain 1, KA1"/>
    <property type="match status" value="1"/>
</dbReference>
<evidence type="ECO:0000256" key="3">
    <source>
        <dbReference type="ARBA" id="ARBA00022527"/>
    </source>
</evidence>
<dbReference type="PROSITE" id="PS50011">
    <property type="entry name" value="PROTEIN_KINASE_DOM"/>
    <property type="match status" value="1"/>
</dbReference>
<dbReference type="Pfam" id="PF00069">
    <property type="entry name" value="Pkinase"/>
    <property type="match status" value="1"/>
</dbReference>
<dbReference type="PROSITE" id="PS00108">
    <property type="entry name" value="PROTEIN_KINASE_ST"/>
    <property type="match status" value="1"/>
</dbReference>
<dbReference type="SUPFAM" id="SSF103243">
    <property type="entry name" value="KA1-like"/>
    <property type="match status" value="1"/>
</dbReference>
<dbReference type="Proteomes" id="UP000036987">
    <property type="component" value="Unassembled WGS sequence"/>
</dbReference>
<dbReference type="InterPro" id="IPR011009">
    <property type="entry name" value="Kinase-like_dom_sf"/>
</dbReference>
<comment type="similarity">
    <text evidence="1">Belongs to the protein kinase superfamily. CAMK Ser/Thr protein kinase family. SNF1 subfamily.</text>
</comment>
<evidence type="ECO:0000313" key="16">
    <source>
        <dbReference type="Proteomes" id="UP000036987"/>
    </source>
</evidence>
<feature type="domain" description="KA1" evidence="14">
    <location>
        <begin position="445"/>
        <end position="493"/>
    </location>
</feature>
<reference evidence="16" key="1">
    <citation type="journal article" date="2016" name="Nature">
        <title>The genome of the seagrass Zostera marina reveals angiosperm adaptation to the sea.</title>
        <authorList>
            <person name="Olsen J.L."/>
            <person name="Rouze P."/>
            <person name="Verhelst B."/>
            <person name="Lin Y.-C."/>
            <person name="Bayer T."/>
            <person name="Collen J."/>
            <person name="Dattolo E."/>
            <person name="De Paoli E."/>
            <person name="Dittami S."/>
            <person name="Maumus F."/>
            <person name="Michel G."/>
            <person name="Kersting A."/>
            <person name="Lauritano C."/>
            <person name="Lohaus R."/>
            <person name="Toepel M."/>
            <person name="Tonon T."/>
            <person name="Vanneste K."/>
            <person name="Amirebrahimi M."/>
            <person name="Brakel J."/>
            <person name="Bostroem C."/>
            <person name="Chovatia M."/>
            <person name="Grimwood J."/>
            <person name="Jenkins J.W."/>
            <person name="Jueterbock A."/>
            <person name="Mraz A."/>
            <person name="Stam W.T."/>
            <person name="Tice H."/>
            <person name="Bornberg-Bauer E."/>
            <person name="Green P.J."/>
            <person name="Pearson G.A."/>
            <person name="Procaccini G."/>
            <person name="Duarte C.M."/>
            <person name="Schmutz J."/>
            <person name="Reusch T.B.H."/>
            <person name="Van de Peer Y."/>
        </authorList>
    </citation>
    <scope>NUCLEOTIDE SEQUENCE [LARGE SCALE GENOMIC DNA]</scope>
    <source>
        <strain evidence="16">cv. Finnish</strain>
    </source>
</reference>
<comment type="catalytic activity">
    <reaction evidence="8">
        <text>L-threonyl-[protein] + ATP = O-phospho-L-threonyl-[protein] + ADP + H(+)</text>
        <dbReference type="Rhea" id="RHEA:46608"/>
        <dbReference type="Rhea" id="RHEA-COMP:11060"/>
        <dbReference type="Rhea" id="RHEA-COMP:11605"/>
        <dbReference type="ChEBI" id="CHEBI:15378"/>
        <dbReference type="ChEBI" id="CHEBI:30013"/>
        <dbReference type="ChEBI" id="CHEBI:30616"/>
        <dbReference type="ChEBI" id="CHEBI:61977"/>
        <dbReference type="ChEBI" id="CHEBI:456216"/>
        <dbReference type="EC" id="2.7.11.1"/>
    </reaction>
</comment>
<dbReference type="PROSITE" id="PS50030">
    <property type="entry name" value="UBA"/>
    <property type="match status" value="1"/>
</dbReference>
<dbReference type="OrthoDB" id="193931at2759"/>
<dbReference type="Gene3D" id="1.10.510.10">
    <property type="entry name" value="Transferase(Phosphotransferase) domain 1"/>
    <property type="match status" value="1"/>
</dbReference>
<feature type="domain" description="UBA" evidence="13">
    <location>
        <begin position="292"/>
        <end position="332"/>
    </location>
</feature>
<accession>A0A0K9P6Z9</accession>
<dbReference type="Pfam" id="PF02149">
    <property type="entry name" value="KA1"/>
    <property type="match status" value="1"/>
</dbReference>
<dbReference type="SMART" id="SM00220">
    <property type="entry name" value="S_TKc"/>
    <property type="match status" value="1"/>
</dbReference>
<evidence type="ECO:0000256" key="1">
    <source>
        <dbReference type="ARBA" id="ARBA00006234"/>
    </source>
</evidence>
<evidence type="ECO:0000259" key="14">
    <source>
        <dbReference type="PROSITE" id="PS50032"/>
    </source>
</evidence>
<evidence type="ECO:0000256" key="11">
    <source>
        <dbReference type="RuleBase" id="RU000304"/>
    </source>
</evidence>
<dbReference type="InterPro" id="IPR017441">
    <property type="entry name" value="Protein_kinase_ATP_BS"/>
</dbReference>
<dbReference type="PANTHER" id="PTHR24346">
    <property type="entry name" value="MAP/MICROTUBULE AFFINITY-REGULATING KINASE"/>
    <property type="match status" value="1"/>
</dbReference>
<dbReference type="InterPro" id="IPR000719">
    <property type="entry name" value="Prot_kinase_dom"/>
</dbReference>
<keyword evidence="3 11" id="KW-0723">Serine/threonine-protein kinase</keyword>
<evidence type="ECO:0000256" key="4">
    <source>
        <dbReference type="ARBA" id="ARBA00022679"/>
    </source>
</evidence>
<dbReference type="CDD" id="cd14335">
    <property type="entry name" value="UBA_SnRK1_plant"/>
    <property type="match status" value="1"/>
</dbReference>
<sequence>MDGQTKRRYDAYLKNYSIGKVLGIGSFSKVRVAVHTITGQKVAIKILNRKKIKNLGMEETVKREMKILRIFMHLWHPHIIRLYEIIETPSEICVVMEYVKNGELFDYIVEKGRVDENQARRFFQQIISGVECCHKNMVSHRDLKPENLLLDLKYNVKLADFGLSNIMRDGHFLRTSCGSPNYAAPEVIANKLYAGPEVDVWGCGIILYALLCGFLPFDDENISNLYKKIKGGIYTLPNHLSVGAKDIIPRMLIVDPMKRISISEICRHPWFRAFLPRYLALSQIDSIHKIRKIDKDCLLEVVNMGFHRDQLVESLMNKMQNQGTVAYYLLLDNRCHSPGAYLEAEFTETKKQHGASVSSTSHMPTRYMDQQGVGVIKYSLGLKFRAFPRDIIMKVLKVLQDLNIGWKKIGDYNMKCRWFPFHQRTLINVNVNIGTEMNAVENDPHAKSSPVVKFELQLYKTTDERYLLDIQKLTGPHVLFLDLCADLITKLHP</sequence>
<dbReference type="GO" id="GO:0004674">
    <property type="term" value="F:protein serine/threonine kinase activity"/>
    <property type="evidence" value="ECO:0000318"/>
    <property type="project" value="GO_Central"/>
</dbReference>
<dbReference type="AlphaFoldDB" id="A0A0K9P6Z9"/>
<dbReference type="GO" id="GO:0005524">
    <property type="term" value="F:ATP binding"/>
    <property type="evidence" value="ECO:0007669"/>
    <property type="project" value="UniProtKB-UniRule"/>
</dbReference>
<protein>
    <recommendedName>
        <fullName evidence="2">non-specific serine/threonine protein kinase</fullName>
        <ecNumber evidence="2">2.7.11.1</ecNumber>
    </recommendedName>
</protein>
<feature type="binding site" evidence="10">
    <location>
        <position position="45"/>
    </location>
    <ligand>
        <name>ATP</name>
        <dbReference type="ChEBI" id="CHEBI:30616"/>
    </ligand>
</feature>
<evidence type="ECO:0000259" key="12">
    <source>
        <dbReference type="PROSITE" id="PS50011"/>
    </source>
</evidence>
<dbReference type="CDD" id="cd14079">
    <property type="entry name" value="STKc_AMPK_alpha"/>
    <property type="match status" value="1"/>
</dbReference>
<dbReference type="PROSITE" id="PS00107">
    <property type="entry name" value="PROTEIN_KINASE_ATP"/>
    <property type="match status" value="1"/>
</dbReference>
<dbReference type="PANTHER" id="PTHR24346:SF82">
    <property type="entry name" value="KP78A-RELATED"/>
    <property type="match status" value="1"/>
</dbReference>
<dbReference type="InterPro" id="IPR015940">
    <property type="entry name" value="UBA"/>
</dbReference>
<evidence type="ECO:0000256" key="2">
    <source>
        <dbReference type="ARBA" id="ARBA00012513"/>
    </source>
</evidence>
<evidence type="ECO:0000256" key="8">
    <source>
        <dbReference type="ARBA" id="ARBA00047899"/>
    </source>
</evidence>
<gene>
    <name evidence="15" type="ORF">ZOSMA_34G00460</name>
</gene>
<dbReference type="EMBL" id="LFYR01001099">
    <property type="protein sequence ID" value="KMZ64769.1"/>
    <property type="molecule type" value="Genomic_DNA"/>
</dbReference>
<dbReference type="InterPro" id="IPR028375">
    <property type="entry name" value="KA1/Ssp2_C"/>
</dbReference>
<dbReference type="CDD" id="cd12122">
    <property type="entry name" value="AMPKA_C"/>
    <property type="match status" value="1"/>
</dbReference>